<name>A0A943BMA8_9ACTN</name>
<dbReference type="Pfam" id="PF13780">
    <property type="entry name" value="DUF4176"/>
    <property type="match status" value="1"/>
</dbReference>
<evidence type="ECO:0000256" key="1">
    <source>
        <dbReference type="SAM" id="MobiDB-lite"/>
    </source>
</evidence>
<evidence type="ECO:0000313" key="2">
    <source>
        <dbReference type="EMBL" id="MBS5146979.1"/>
    </source>
</evidence>
<feature type="region of interest" description="Disordered" evidence="1">
    <location>
        <begin position="95"/>
        <end position="121"/>
    </location>
</feature>
<sequence length="121" mass="13271">MNAPEFLPLGSVVIVKGSTKKLMVISRAIAVPQNEVARYYDYGACLYPEGLLGDQLAYFNHDAIQKVVFEGYENEENELILETLKENLSKVSIKKGDPAPFDPALTGEEVPQDGESEHGGN</sequence>
<reference evidence="2" key="1">
    <citation type="submission" date="2021-02" db="EMBL/GenBank/DDBJ databases">
        <title>Infant gut strain persistence is associated with maternal origin, phylogeny, and functional potential including surface adhesion and iron acquisition.</title>
        <authorList>
            <person name="Lou Y.C."/>
        </authorList>
    </citation>
    <scope>NUCLEOTIDE SEQUENCE</scope>
    <source>
        <strain evidence="2">L3_128_245G1_dasL3_128_245G1_concoct_49</strain>
    </source>
</reference>
<protein>
    <submittedName>
        <fullName evidence="2">DUF4176 domain-containing protein</fullName>
    </submittedName>
</protein>
<proteinExistence type="predicted"/>
<dbReference type="AlphaFoldDB" id="A0A943BMA8"/>
<gene>
    <name evidence="2" type="ORF">KHY67_04680</name>
</gene>
<dbReference type="Proteomes" id="UP000738879">
    <property type="component" value="Unassembled WGS sequence"/>
</dbReference>
<evidence type="ECO:0000313" key="3">
    <source>
        <dbReference type="Proteomes" id="UP000738879"/>
    </source>
</evidence>
<comment type="caution">
    <text evidence="2">The sequence shown here is derived from an EMBL/GenBank/DDBJ whole genome shotgun (WGS) entry which is preliminary data.</text>
</comment>
<accession>A0A943BMA8</accession>
<dbReference type="EMBL" id="JAGZJA010000005">
    <property type="protein sequence ID" value="MBS5146979.1"/>
    <property type="molecule type" value="Genomic_DNA"/>
</dbReference>
<dbReference type="RefSeq" id="WP_270472019.1">
    <property type="nucleotide sequence ID" value="NZ_JAQCXU010000006.1"/>
</dbReference>
<dbReference type="InterPro" id="IPR025233">
    <property type="entry name" value="DUF4176"/>
</dbReference>
<organism evidence="2 3">
    <name type="scientific">Collinsella intestinalis</name>
    <dbReference type="NCBI Taxonomy" id="147207"/>
    <lineage>
        <taxon>Bacteria</taxon>
        <taxon>Bacillati</taxon>
        <taxon>Actinomycetota</taxon>
        <taxon>Coriobacteriia</taxon>
        <taxon>Coriobacteriales</taxon>
        <taxon>Coriobacteriaceae</taxon>
        <taxon>Collinsella</taxon>
    </lineage>
</organism>